<keyword evidence="6" id="KW-1185">Reference proteome</keyword>
<protein>
    <submittedName>
        <fullName evidence="5">Metalloregulator ArsR/SmtB family transcription factor</fullName>
    </submittedName>
</protein>
<sequence>MGHQRGGASASVRDGLDEQSASAVAQVLQGLATPSRLHIISALSEGPLSVGTLATTIGMESSAVSHQLRHLRELGLVTAERQGRSIVYALFDEHVLDIIDQALAHTEHLDGSSS</sequence>
<feature type="domain" description="HTH arsR-type" evidence="4">
    <location>
        <begin position="16"/>
        <end position="110"/>
    </location>
</feature>
<dbReference type="CDD" id="cd00090">
    <property type="entry name" value="HTH_ARSR"/>
    <property type="match status" value="1"/>
</dbReference>
<accession>A0A6L7EU64</accession>
<reference evidence="5 6" key="1">
    <citation type="submission" date="2019-12" db="EMBL/GenBank/DDBJ databases">
        <authorList>
            <person name="Kun Z."/>
        </authorList>
    </citation>
    <scope>NUCLEOTIDE SEQUENCE [LARGE SCALE GENOMIC DNA]</scope>
    <source>
        <strain evidence="5 6">YIM 123512</strain>
    </source>
</reference>
<keyword evidence="1" id="KW-0805">Transcription regulation</keyword>
<proteinExistence type="predicted"/>
<dbReference type="InterPro" id="IPR011991">
    <property type="entry name" value="ArsR-like_HTH"/>
</dbReference>
<dbReference type="Gene3D" id="1.10.10.10">
    <property type="entry name" value="Winged helix-like DNA-binding domain superfamily/Winged helix DNA-binding domain"/>
    <property type="match status" value="1"/>
</dbReference>
<name>A0A6L7EU64_9ACTN</name>
<organism evidence="5 6">
    <name type="scientific">Nocardioides flavescens</name>
    <dbReference type="NCBI Taxonomy" id="2691959"/>
    <lineage>
        <taxon>Bacteria</taxon>
        <taxon>Bacillati</taxon>
        <taxon>Actinomycetota</taxon>
        <taxon>Actinomycetes</taxon>
        <taxon>Propionibacteriales</taxon>
        <taxon>Nocardioidaceae</taxon>
        <taxon>Nocardioides</taxon>
    </lineage>
</organism>
<keyword evidence="3" id="KW-0804">Transcription</keyword>
<keyword evidence="2" id="KW-0238">DNA-binding</keyword>
<dbReference type="PANTHER" id="PTHR43132">
    <property type="entry name" value="ARSENICAL RESISTANCE OPERON REPRESSOR ARSR-RELATED"/>
    <property type="match status" value="1"/>
</dbReference>
<dbReference type="SUPFAM" id="SSF46785">
    <property type="entry name" value="Winged helix' DNA-binding domain"/>
    <property type="match status" value="1"/>
</dbReference>
<dbReference type="SMART" id="SM00418">
    <property type="entry name" value="HTH_ARSR"/>
    <property type="match status" value="1"/>
</dbReference>
<dbReference type="PANTHER" id="PTHR43132:SF6">
    <property type="entry name" value="HTH-TYPE TRANSCRIPTIONAL REPRESSOR CZRA"/>
    <property type="match status" value="1"/>
</dbReference>
<dbReference type="InterPro" id="IPR001845">
    <property type="entry name" value="HTH_ArsR_DNA-bd_dom"/>
</dbReference>
<dbReference type="GO" id="GO:0003700">
    <property type="term" value="F:DNA-binding transcription factor activity"/>
    <property type="evidence" value="ECO:0007669"/>
    <property type="project" value="InterPro"/>
</dbReference>
<dbReference type="AlphaFoldDB" id="A0A6L7EU64"/>
<dbReference type="GO" id="GO:0003677">
    <property type="term" value="F:DNA binding"/>
    <property type="evidence" value="ECO:0007669"/>
    <property type="project" value="UniProtKB-KW"/>
</dbReference>
<evidence type="ECO:0000256" key="2">
    <source>
        <dbReference type="ARBA" id="ARBA00023125"/>
    </source>
</evidence>
<dbReference type="PRINTS" id="PR00778">
    <property type="entry name" value="HTHARSR"/>
</dbReference>
<dbReference type="PROSITE" id="PS50987">
    <property type="entry name" value="HTH_ARSR_2"/>
    <property type="match status" value="1"/>
</dbReference>
<dbReference type="InterPro" id="IPR036390">
    <property type="entry name" value="WH_DNA-bd_sf"/>
</dbReference>
<dbReference type="Proteomes" id="UP000473325">
    <property type="component" value="Unassembled WGS sequence"/>
</dbReference>
<dbReference type="NCBIfam" id="NF033788">
    <property type="entry name" value="HTH_metalloreg"/>
    <property type="match status" value="1"/>
</dbReference>
<evidence type="ECO:0000256" key="1">
    <source>
        <dbReference type="ARBA" id="ARBA00023015"/>
    </source>
</evidence>
<dbReference type="RefSeq" id="WP_160876008.1">
    <property type="nucleotide sequence ID" value="NZ_WUEK01000003.1"/>
</dbReference>
<gene>
    <name evidence="5" type="ORF">GRQ65_05490</name>
</gene>
<evidence type="ECO:0000259" key="4">
    <source>
        <dbReference type="PROSITE" id="PS50987"/>
    </source>
</evidence>
<dbReference type="InterPro" id="IPR036388">
    <property type="entry name" value="WH-like_DNA-bd_sf"/>
</dbReference>
<dbReference type="Pfam" id="PF01022">
    <property type="entry name" value="HTH_5"/>
    <property type="match status" value="1"/>
</dbReference>
<evidence type="ECO:0000313" key="5">
    <source>
        <dbReference type="EMBL" id="MXG88998.1"/>
    </source>
</evidence>
<comment type="caution">
    <text evidence="5">The sequence shown here is derived from an EMBL/GenBank/DDBJ whole genome shotgun (WGS) entry which is preliminary data.</text>
</comment>
<dbReference type="InterPro" id="IPR051011">
    <property type="entry name" value="Metal_resp_trans_reg"/>
</dbReference>
<dbReference type="EMBL" id="WUEK01000003">
    <property type="protein sequence ID" value="MXG88998.1"/>
    <property type="molecule type" value="Genomic_DNA"/>
</dbReference>
<evidence type="ECO:0000256" key="3">
    <source>
        <dbReference type="ARBA" id="ARBA00023163"/>
    </source>
</evidence>
<evidence type="ECO:0000313" key="6">
    <source>
        <dbReference type="Proteomes" id="UP000473325"/>
    </source>
</evidence>